<proteinExistence type="predicted"/>
<name>A0A2T0ZW96_9ACTN</name>
<feature type="transmembrane region" description="Helical" evidence="1">
    <location>
        <begin position="6"/>
        <end position="24"/>
    </location>
</feature>
<dbReference type="InterPro" id="IPR008407">
    <property type="entry name" value="Brnchd-chn_aa_trnsp_AzlD"/>
</dbReference>
<evidence type="ECO:0000313" key="2">
    <source>
        <dbReference type="EMBL" id="PRZ40564.1"/>
    </source>
</evidence>
<feature type="transmembrane region" description="Helical" evidence="1">
    <location>
        <begin position="36"/>
        <end position="55"/>
    </location>
</feature>
<protein>
    <submittedName>
        <fullName evidence="2">Branched-subunit amino acid transport protein AzlD</fullName>
    </submittedName>
</protein>
<gene>
    <name evidence="2" type="ORF">CLV47_11697</name>
</gene>
<evidence type="ECO:0000256" key="1">
    <source>
        <dbReference type="SAM" id="Phobius"/>
    </source>
</evidence>
<keyword evidence="1" id="KW-1133">Transmembrane helix</keyword>
<keyword evidence="3" id="KW-1185">Reference proteome</keyword>
<reference evidence="2 3" key="1">
    <citation type="submission" date="2018-03" db="EMBL/GenBank/DDBJ databases">
        <title>Genomic Encyclopedia of Archaeal and Bacterial Type Strains, Phase II (KMG-II): from individual species to whole genera.</title>
        <authorList>
            <person name="Goeker M."/>
        </authorList>
    </citation>
    <scope>NUCLEOTIDE SEQUENCE [LARGE SCALE GENOMIC DNA]</scope>
    <source>
        <strain evidence="2 3">DSM 100065</strain>
    </source>
</reference>
<sequence length="100" mass="10405">MTLWWWILGTSVLCFGTKCLGYVVPSKIMDNPRIAYMSGIVTIGLLAALTAANTVSSGQNVVFDARIGGLVAAAIALKLKAPFIVVVIVGAAATGVLRLI</sequence>
<dbReference type="Pfam" id="PF05437">
    <property type="entry name" value="AzlD"/>
    <property type="match status" value="1"/>
</dbReference>
<keyword evidence="1" id="KW-0472">Membrane</keyword>
<dbReference type="OrthoDB" id="3733498at2"/>
<dbReference type="EMBL" id="PVUE01000016">
    <property type="protein sequence ID" value="PRZ40564.1"/>
    <property type="molecule type" value="Genomic_DNA"/>
</dbReference>
<organism evidence="2 3">
    <name type="scientific">Antricoccus suffuscus</name>
    <dbReference type="NCBI Taxonomy" id="1629062"/>
    <lineage>
        <taxon>Bacteria</taxon>
        <taxon>Bacillati</taxon>
        <taxon>Actinomycetota</taxon>
        <taxon>Actinomycetes</taxon>
        <taxon>Geodermatophilales</taxon>
        <taxon>Antricoccaceae</taxon>
        <taxon>Antricoccus</taxon>
    </lineage>
</organism>
<dbReference type="Proteomes" id="UP000237752">
    <property type="component" value="Unassembled WGS sequence"/>
</dbReference>
<keyword evidence="1" id="KW-0812">Transmembrane</keyword>
<accession>A0A2T0ZW96</accession>
<feature type="transmembrane region" description="Helical" evidence="1">
    <location>
        <begin position="67"/>
        <end position="97"/>
    </location>
</feature>
<evidence type="ECO:0000313" key="3">
    <source>
        <dbReference type="Proteomes" id="UP000237752"/>
    </source>
</evidence>
<dbReference type="RefSeq" id="WP_106350194.1">
    <property type="nucleotide sequence ID" value="NZ_PVUE01000016.1"/>
</dbReference>
<comment type="caution">
    <text evidence="2">The sequence shown here is derived from an EMBL/GenBank/DDBJ whole genome shotgun (WGS) entry which is preliminary data.</text>
</comment>
<dbReference type="AlphaFoldDB" id="A0A2T0ZW96"/>